<dbReference type="RefSeq" id="WP_152804788.1">
    <property type="nucleotide sequence ID" value="NZ_WHNX01000017.1"/>
</dbReference>
<feature type="domain" description="Sporulation regulator WhiA C-terminal" evidence="5">
    <location>
        <begin position="226"/>
        <end position="309"/>
    </location>
</feature>
<dbReference type="InterPro" id="IPR027434">
    <property type="entry name" value="Homing_endonucl"/>
</dbReference>
<evidence type="ECO:0000256" key="4">
    <source>
        <dbReference type="HAMAP-Rule" id="MF_01420"/>
    </source>
</evidence>
<dbReference type="SUPFAM" id="SSF55608">
    <property type="entry name" value="Homing endonucleases"/>
    <property type="match status" value="1"/>
</dbReference>
<accession>A0A6A7KAZ2</accession>
<reference evidence="8 9" key="1">
    <citation type="submission" date="2019-10" db="EMBL/GenBank/DDBJ databases">
        <title>Alkalibaculum tamaniensis sp.nov., a new alkaliphilic acetogen, isolated on methoxylated aromatics from a mud volcano.</title>
        <authorList>
            <person name="Khomyakova M.A."/>
            <person name="Merkel A.Y."/>
            <person name="Bonch-Osmolovskaya E.A."/>
            <person name="Slobodkin A.I."/>
        </authorList>
    </citation>
    <scope>NUCLEOTIDE SEQUENCE [LARGE SCALE GENOMIC DNA]</scope>
    <source>
        <strain evidence="8 9">M08DMB</strain>
    </source>
</reference>
<dbReference type="Pfam" id="PF14527">
    <property type="entry name" value="LAGLIDADG_WhiA"/>
    <property type="match status" value="1"/>
</dbReference>
<dbReference type="InterPro" id="IPR003802">
    <property type="entry name" value="Sporulation_regulator_WhiA"/>
</dbReference>
<dbReference type="GO" id="GO:0043937">
    <property type="term" value="P:regulation of sporulation"/>
    <property type="evidence" value="ECO:0007669"/>
    <property type="project" value="InterPro"/>
</dbReference>
<dbReference type="GO" id="GO:0051301">
    <property type="term" value="P:cell division"/>
    <property type="evidence" value="ECO:0007669"/>
    <property type="project" value="UniProtKB-UniRule"/>
</dbReference>
<comment type="function">
    <text evidence="4">Involved in cell division and chromosome segregation.</text>
</comment>
<feature type="domain" description="Sporulation transcription regulator WhiA N-terminal" evidence="6">
    <location>
        <begin position="19"/>
        <end position="106"/>
    </location>
</feature>
<keyword evidence="3 4" id="KW-0131">Cell cycle</keyword>
<dbReference type="Gene3D" id="3.10.28.10">
    <property type="entry name" value="Homing endonucleases"/>
    <property type="match status" value="1"/>
</dbReference>
<dbReference type="NCBIfam" id="TIGR00647">
    <property type="entry name" value="DNA_bind_WhiA"/>
    <property type="match status" value="1"/>
</dbReference>
<evidence type="ECO:0000256" key="1">
    <source>
        <dbReference type="ARBA" id="ARBA00022618"/>
    </source>
</evidence>
<dbReference type="GO" id="GO:0003677">
    <property type="term" value="F:DNA binding"/>
    <property type="evidence" value="ECO:0007669"/>
    <property type="project" value="UniProtKB-UniRule"/>
</dbReference>
<protein>
    <recommendedName>
        <fullName evidence="4">Probable cell division protein WhiA</fullName>
    </recommendedName>
</protein>
<keyword evidence="9" id="KW-1185">Reference proteome</keyword>
<gene>
    <name evidence="4 8" type="primary">whiA</name>
    <name evidence="8" type="ORF">GC105_11215</name>
</gene>
<name>A0A6A7KAZ2_9FIRM</name>
<evidence type="ECO:0000259" key="7">
    <source>
        <dbReference type="Pfam" id="PF14527"/>
    </source>
</evidence>
<dbReference type="AlphaFoldDB" id="A0A6A7KAZ2"/>
<dbReference type="PANTHER" id="PTHR37307:SF1">
    <property type="entry name" value="CELL DIVISION PROTEIN WHIA-RELATED"/>
    <property type="match status" value="1"/>
</dbReference>
<dbReference type="EMBL" id="WHNX01000017">
    <property type="protein sequence ID" value="MPW26357.1"/>
    <property type="molecule type" value="Genomic_DNA"/>
</dbReference>
<evidence type="ECO:0000313" key="8">
    <source>
        <dbReference type="EMBL" id="MPW26357.1"/>
    </source>
</evidence>
<keyword evidence="1 4" id="KW-0132">Cell division</keyword>
<dbReference type="InterPro" id="IPR018478">
    <property type="entry name" value="Sporu_reg_WhiA_N_dom"/>
</dbReference>
<dbReference type="Pfam" id="PF02650">
    <property type="entry name" value="HTH_WhiA"/>
    <property type="match status" value="1"/>
</dbReference>
<comment type="caution">
    <text evidence="8">The sequence shown here is derived from an EMBL/GenBank/DDBJ whole genome shotgun (WGS) entry which is preliminary data.</text>
</comment>
<dbReference type="HAMAP" id="MF_01420">
    <property type="entry name" value="HTH_type_WhiA"/>
    <property type="match status" value="1"/>
</dbReference>
<evidence type="ECO:0000256" key="3">
    <source>
        <dbReference type="ARBA" id="ARBA00023306"/>
    </source>
</evidence>
<organism evidence="8 9">
    <name type="scientific">Alkalibaculum sporogenes</name>
    <dbReference type="NCBI Taxonomy" id="2655001"/>
    <lineage>
        <taxon>Bacteria</taxon>
        <taxon>Bacillati</taxon>
        <taxon>Bacillota</taxon>
        <taxon>Clostridia</taxon>
        <taxon>Eubacteriales</taxon>
        <taxon>Eubacteriaceae</taxon>
        <taxon>Alkalibaculum</taxon>
    </lineage>
</organism>
<evidence type="ECO:0000313" key="9">
    <source>
        <dbReference type="Proteomes" id="UP000440004"/>
    </source>
</evidence>
<dbReference type="Proteomes" id="UP000440004">
    <property type="component" value="Unassembled WGS sequence"/>
</dbReference>
<evidence type="ECO:0000259" key="5">
    <source>
        <dbReference type="Pfam" id="PF02650"/>
    </source>
</evidence>
<sequence length="315" mass="35845">MSFSSETKSEICALSYDDNCCMLAELSSLFHMCGTISFEGNNKVSFNIRTENAAIARRGFKILKANYKVNAKVSVSKNRQFINRNVYTVKVPSQEETLHILLELHILKNNDGFITLDYDIPKKFTSRSCCKRAAIRGAFLGGGSISNPDKAYHLEFTCHNKEYAEQLLKLINSYNLTAKCIQRKNNYIVYLKEGEQIVTLLNIIGAHKTLLNIENIRIMKEMRNNVNRIVNCETANLTKTVDAAYRQIESIEYIKEHMGLEKLPQKLKEVAELRLNYEDASLKELGELLEPPVGKSGINHRFKKIEEIAKSIGLN</sequence>
<comment type="similarity">
    <text evidence="4">Belongs to the WhiA family.</text>
</comment>
<evidence type="ECO:0000256" key="2">
    <source>
        <dbReference type="ARBA" id="ARBA00023125"/>
    </source>
</evidence>
<proteinExistence type="inferred from homology"/>
<feature type="domain" description="WhiA LAGLIDADG-like" evidence="7">
    <location>
        <begin position="132"/>
        <end position="223"/>
    </location>
</feature>
<evidence type="ECO:0000259" key="6">
    <source>
        <dbReference type="Pfam" id="PF10298"/>
    </source>
</evidence>
<dbReference type="InterPro" id="IPR023054">
    <property type="entry name" value="Sporulation_regulator_WhiA_C"/>
</dbReference>
<dbReference type="InterPro" id="IPR039518">
    <property type="entry name" value="WhiA_LAGLIDADG_dom"/>
</dbReference>
<keyword evidence="2 4" id="KW-0238">DNA-binding</keyword>
<dbReference type="PANTHER" id="PTHR37307">
    <property type="entry name" value="CELL DIVISION PROTEIN WHIA-RELATED"/>
    <property type="match status" value="1"/>
</dbReference>
<dbReference type="Pfam" id="PF10298">
    <property type="entry name" value="WhiA_N"/>
    <property type="match status" value="1"/>
</dbReference>